<gene>
    <name evidence="1" type="ORF">OR16_31559</name>
</gene>
<evidence type="ECO:0000313" key="1">
    <source>
        <dbReference type="EMBL" id="EHP39391.1"/>
    </source>
</evidence>
<dbReference type="PATRIC" id="fig|1127483.3.peg.6298"/>
<proteinExistence type="predicted"/>
<dbReference type="OrthoDB" id="5957385at2"/>
<dbReference type="RefSeq" id="WP_006162129.1">
    <property type="nucleotide sequence ID" value="NZ_AHJE01000093.1"/>
</dbReference>
<evidence type="ECO:0000313" key="2">
    <source>
        <dbReference type="Proteomes" id="UP000005808"/>
    </source>
</evidence>
<name>H1SDK6_9BURK</name>
<dbReference type="EMBL" id="AHJE01000093">
    <property type="protein sequence ID" value="EHP39391.1"/>
    <property type="molecule type" value="Genomic_DNA"/>
</dbReference>
<organism evidence="1 2">
    <name type="scientific">Cupriavidus basilensis OR16</name>
    <dbReference type="NCBI Taxonomy" id="1127483"/>
    <lineage>
        <taxon>Bacteria</taxon>
        <taxon>Pseudomonadati</taxon>
        <taxon>Pseudomonadota</taxon>
        <taxon>Betaproteobacteria</taxon>
        <taxon>Burkholderiales</taxon>
        <taxon>Burkholderiaceae</taxon>
        <taxon>Cupriavidus</taxon>
    </lineage>
</organism>
<protein>
    <submittedName>
        <fullName evidence="1">Cytoplasmic protein</fullName>
    </submittedName>
</protein>
<sequence length="170" mass="18871">MKRRANQAKAANQLELSFYEVAPQPKNEAGGLDIAMTVREALVDTLSAAGSRGMDRHDVAAQISRLSNYDISKHMLDRYCAPSADGWRFPAEAIPAMVVATGDYRLLEVLAERCGCRVYRGQEAMLAEIGALTLQERTVKDRLAELRRTVPKSVLDRLVEEEAKRHGGRT</sequence>
<dbReference type="AlphaFoldDB" id="H1SDK6"/>
<reference evidence="1 2" key="1">
    <citation type="journal article" date="2012" name="J. Bacteriol.">
        <title>De Novo Genome Project of Cupriavidus basilensis OR16.</title>
        <authorList>
            <person name="Cserhati M."/>
            <person name="Kriszt B."/>
            <person name="Szoboszlay S."/>
            <person name="Toth A."/>
            <person name="Szabo I."/>
            <person name="Tancsics A."/>
            <person name="Nagy I."/>
            <person name="Horvath B."/>
            <person name="Nagy I."/>
            <person name="Kukolya J."/>
        </authorList>
    </citation>
    <scope>NUCLEOTIDE SEQUENCE [LARGE SCALE GENOMIC DNA]</scope>
    <source>
        <strain evidence="1 2">OR16</strain>
    </source>
</reference>
<comment type="caution">
    <text evidence="1">The sequence shown here is derived from an EMBL/GenBank/DDBJ whole genome shotgun (WGS) entry which is preliminary data.</text>
</comment>
<dbReference type="Proteomes" id="UP000005808">
    <property type="component" value="Unassembled WGS sequence"/>
</dbReference>
<accession>H1SDK6</accession>